<dbReference type="Gene3D" id="3.90.1210.10">
    <property type="entry name" value="Antifreeze-like/N-acetylneuraminic acid synthase C-terminal domain"/>
    <property type="match status" value="1"/>
</dbReference>
<dbReference type="InterPro" id="IPR051690">
    <property type="entry name" value="PseI-like"/>
</dbReference>
<dbReference type="InterPro" id="IPR057736">
    <property type="entry name" value="SAF_PseI/NeuA/NeuB"/>
</dbReference>
<dbReference type="InterPro" id="IPR013132">
    <property type="entry name" value="PseI/NeuA/B-like_N"/>
</dbReference>
<reference evidence="2" key="1">
    <citation type="submission" date="2022-04" db="EMBL/GenBank/DDBJ databases">
        <title>Halobacillus sp. isolated from saltern.</title>
        <authorList>
            <person name="Won M."/>
            <person name="Lee C.-M."/>
            <person name="Woen H.-Y."/>
            <person name="Kwon S.-W."/>
        </authorList>
    </citation>
    <scope>NUCLEOTIDE SEQUENCE</scope>
    <source>
        <strain evidence="2">SSHM10-5</strain>
    </source>
</reference>
<dbReference type="Pfam" id="PF03102">
    <property type="entry name" value="NeuB"/>
    <property type="match status" value="1"/>
</dbReference>
<dbReference type="Pfam" id="PF08666">
    <property type="entry name" value="SAF"/>
    <property type="match status" value="1"/>
</dbReference>
<name>A0ABY4H8X2_9BACI</name>
<dbReference type="CDD" id="cd11615">
    <property type="entry name" value="SAF_NeuB_like"/>
    <property type="match status" value="1"/>
</dbReference>
<sequence>MKSQIIERALGGKFVLIAEIGVNYYDIAKKLNITPMEAAKLMVKKAKKVGIHAVKFQTYKAETLAAKNSPSYWDTSEEPTTSQYELFKKFDSFTYNEYKELYDYCNDLGIEFLSTAFDVESVDYLYDLMGVFKISSSDLNNLPFVEYQAKKGKPILLSVGASGEEEIAETIQVIRKHNNEPIVLLHCVLEYPTPYEHANLNRILTLKNKYPNVIIGYSDHTKPDEDADVIKTAYNLGALVIEKHFTLDKSLPGNDHYHAMDTEDASKIINGIDFTNSIRGSYDIKCLDTELTSRRNARRSLVAKCDIEKGVTINSKMLTFKRPGTGISPAEINKVVGKVSKETIREDSIIQFKMIEE</sequence>
<dbReference type="RefSeq" id="WP_245031251.1">
    <property type="nucleotide sequence ID" value="NZ_CP095075.1"/>
</dbReference>
<dbReference type="Gene3D" id="3.20.20.70">
    <property type="entry name" value="Aldolase class I"/>
    <property type="match status" value="1"/>
</dbReference>
<keyword evidence="3" id="KW-1185">Reference proteome</keyword>
<dbReference type="InterPro" id="IPR036732">
    <property type="entry name" value="AFP_Neu5c_C_sf"/>
</dbReference>
<dbReference type="PANTHER" id="PTHR42966">
    <property type="entry name" value="N-ACETYLNEURAMINATE SYNTHASE"/>
    <property type="match status" value="1"/>
</dbReference>
<dbReference type="SUPFAM" id="SSF51569">
    <property type="entry name" value="Aldolase"/>
    <property type="match status" value="1"/>
</dbReference>
<proteinExistence type="predicted"/>
<dbReference type="EMBL" id="CP095075">
    <property type="protein sequence ID" value="UOR11319.1"/>
    <property type="molecule type" value="Genomic_DNA"/>
</dbReference>
<dbReference type="InterPro" id="IPR013974">
    <property type="entry name" value="SAF"/>
</dbReference>
<dbReference type="SMART" id="SM00858">
    <property type="entry name" value="SAF"/>
    <property type="match status" value="1"/>
</dbReference>
<feature type="domain" description="AFP-like" evidence="1">
    <location>
        <begin position="300"/>
        <end position="357"/>
    </location>
</feature>
<evidence type="ECO:0000259" key="1">
    <source>
        <dbReference type="PROSITE" id="PS50844"/>
    </source>
</evidence>
<organism evidence="2 3">
    <name type="scientific">Halobacillus amylolyticus</name>
    <dbReference type="NCBI Taxonomy" id="2932259"/>
    <lineage>
        <taxon>Bacteria</taxon>
        <taxon>Bacillati</taxon>
        <taxon>Bacillota</taxon>
        <taxon>Bacilli</taxon>
        <taxon>Bacillales</taxon>
        <taxon>Bacillaceae</taxon>
        <taxon>Halobacillus</taxon>
    </lineage>
</organism>
<accession>A0ABY4H8X2</accession>
<gene>
    <name evidence="2" type="ORF">MUO15_17230</name>
</gene>
<dbReference type="PROSITE" id="PS50844">
    <property type="entry name" value="AFP_LIKE"/>
    <property type="match status" value="1"/>
</dbReference>
<evidence type="ECO:0000313" key="3">
    <source>
        <dbReference type="Proteomes" id="UP000830326"/>
    </source>
</evidence>
<protein>
    <submittedName>
        <fullName evidence="2">N-acetylneuraminate synthase family protein</fullName>
    </submittedName>
</protein>
<dbReference type="Proteomes" id="UP000830326">
    <property type="component" value="Chromosome"/>
</dbReference>
<dbReference type="InterPro" id="IPR006190">
    <property type="entry name" value="SAF_AFP_Neu5Ac"/>
</dbReference>
<dbReference type="InterPro" id="IPR013785">
    <property type="entry name" value="Aldolase_TIM"/>
</dbReference>
<evidence type="ECO:0000313" key="2">
    <source>
        <dbReference type="EMBL" id="UOR11319.1"/>
    </source>
</evidence>
<dbReference type="PANTHER" id="PTHR42966:SF1">
    <property type="entry name" value="SIALIC ACID SYNTHASE"/>
    <property type="match status" value="1"/>
</dbReference>
<dbReference type="SUPFAM" id="SSF51269">
    <property type="entry name" value="AFP III-like domain"/>
    <property type="match status" value="1"/>
</dbReference>